<evidence type="ECO:0000313" key="2">
    <source>
        <dbReference type="Proteomes" id="UP001265137"/>
    </source>
</evidence>
<dbReference type="InterPro" id="IPR020121">
    <property type="entry name" value="Phage_T7-like_6.5"/>
</dbReference>
<evidence type="ECO:0008006" key="3">
    <source>
        <dbReference type="Google" id="ProtNLM"/>
    </source>
</evidence>
<name>A0AA51N1V6_9CAUD</name>
<proteinExistence type="predicted"/>
<accession>A0AA51N1V6</accession>
<dbReference type="EMBL" id="OR204651">
    <property type="protein sequence ID" value="WMM35692.1"/>
    <property type="molecule type" value="Genomic_DNA"/>
</dbReference>
<sequence>MLTPIKKYLENPQDIPNVPRATMEYLQVQFNAGYAIQSGLINRLKQAGWSESYIAGFLAGLNYASQTLDDMETVRKELAESQ</sequence>
<evidence type="ECO:0000313" key="1">
    <source>
        <dbReference type="EMBL" id="WMM35692.1"/>
    </source>
</evidence>
<organism evidence="1 2">
    <name type="scientific">Escherichia phage pO103</name>
    <dbReference type="NCBI Taxonomy" id="3072192"/>
    <lineage>
        <taxon>Viruses</taxon>
        <taxon>Duplodnaviria</taxon>
        <taxon>Heunggongvirae</taxon>
        <taxon>Uroviricota</taxon>
        <taxon>Caudoviricetes</taxon>
        <taxon>Autographivirales</taxon>
        <taxon>Autotranscriptaviridae</taxon>
        <taxon>Studiervirinae</taxon>
        <taxon>Berlinvirus</taxon>
        <taxon>Berlinvirus pO103</taxon>
    </lineage>
</organism>
<dbReference type="Proteomes" id="UP001265137">
    <property type="component" value="Segment"/>
</dbReference>
<protein>
    <recommendedName>
        <fullName evidence="3">Gp6.5</fullName>
    </recommendedName>
</protein>
<reference evidence="1 2" key="1">
    <citation type="submission" date="2023-06" db="EMBL/GenBank/DDBJ databases">
        <title>Phage tail fibers protein as a specific probe for recognition of Shiga toxin-producing Escherichia coli O91, O103, and O111.</title>
        <authorList>
            <person name="Wei X."/>
            <person name="Chen Y."/>
            <person name="Liu Y."/>
        </authorList>
    </citation>
    <scope>NUCLEOTIDE SEQUENCE [LARGE SCALE GENOMIC DNA]</scope>
</reference>
<keyword evidence="2" id="KW-1185">Reference proteome</keyword>
<dbReference type="Pfam" id="PF10911">
    <property type="entry name" value="T7-like_Y65"/>
    <property type="match status" value="1"/>
</dbReference>